<dbReference type="PANTHER" id="PTHR34597:SF3">
    <property type="entry name" value="OUTER MEMBRANE TRANSPORTER CDIB"/>
    <property type="match status" value="1"/>
</dbReference>
<name>A0A3D8IVC4_9HELI</name>
<dbReference type="OrthoDB" id="290122at2"/>
<evidence type="ECO:0000256" key="3">
    <source>
        <dbReference type="ARBA" id="ARBA00023237"/>
    </source>
</evidence>
<dbReference type="Gene3D" id="3.10.20.310">
    <property type="entry name" value="membrane protein fhac"/>
    <property type="match status" value="1"/>
</dbReference>
<dbReference type="GO" id="GO:0008320">
    <property type="term" value="F:protein transmembrane transporter activity"/>
    <property type="evidence" value="ECO:0007669"/>
    <property type="project" value="TreeGrafter"/>
</dbReference>
<reference evidence="7 8" key="1">
    <citation type="submission" date="2018-04" db="EMBL/GenBank/DDBJ databases">
        <title>Novel Campyloabacter and Helicobacter Species and Strains.</title>
        <authorList>
            <person name="Mannion A.J."/>
            <person name="Shen Z."/>
            <person name="Fox J.G."/>
        </authorList>
    </citation>
    <scope>NUCLEOTIDE SEQUENCE [LARGE SCALE GENOMIC DNA]</scope>
    <source>
        <strain evidence="7 8">MIT 97-5075</strain>
    </source>
</reference>
<dbReference type="GO" id="GO:0046819">
    <property type="term" value="P:protein secretion by the type V secretion system"/>
    <property type="evidence" value="ECO:0007669"/>
    <property type="project" value="TreeGrafter"/>
</dbReference>
<dbReference type="InterPro" id="IPR035251">
    <property type="entry name" value="ShlB_POTRA"/>
</dbReference>
<feature type="domain" description="Polypeptide-transport-associated ShlB-type" evidence="5">
    <location>
        <begin position="88"/>
        <end position="141"/>
    </location>
</feature>
<protein>
    <submittedName>
        <fullName evidence="7">ShlB/FhaC/HecB family hemolysin secretion/activation protein</fullName>
    </submittedName>
</protein>
<dbReference type="Proteomes" id="UP000256424">
    <property type="component" value="Unassembled WGS sequence"/>
</dbReference>
<dbReference type="InterPro" id="IPR051544">
    <property type="entry name" value="TPS_OM_transporter"/>
</dbReference>
<dbReference type="GO" id="GO:0098046">
    <property type="term" value="C:type V protein secretion system complex"/>
    <property type="evidence" value="ECO:0007669"/>
    <property type="project" value="TreeGrafter"/>
</dbReference>
<keyword evidence="2" id="KW-0812">Transmembrane</keyword>
<feature type="domain" description="ShlB POTRA" evidence="6">
    <location>
        <begin position="145"/>
        <end position="198"/>
    </location>
</feature>
<dbReference type="Pfam" id="PF03865">
    <property type="entry name" value="ShlB"/>
    <property type="match status" value="1"/>
</dbReference>
<evidence type="ECO:0000313" key="8">
    <source>
        <dbReference type="Proteomes" id="UP000256424"/>
    </source>
</evidence>
<keyword evidence="1" id="KW-1134">Transmembrane beta strand</keyword>
<dbReference type="Pfam" id="PF17287">
    <property type="entry name" value="POTRA_3"/>
    <property type="match status" value="1"/>
</dbReference>
<dbReference type="InterPro" id="IPR005565">
    <property type="entry name" value="Hemolysn_activator_HlyB_C"/>
</dbReference>
<keyword evidence="8" id="KW-1185">Reference proteome</keyword>
<feature type="domain" description="Haemolysin activator HlyB C-terminal" evidence="4">
    <location>
        <begin position="204"/>
        <end position="347"/>
    </location>
</feature>
<dbReference type="PANTHER" id="PTHR34597">
    <property type="entry name" value="SLR1661 PROTEIN"/>
    <property type="match status" value="1"/>
</dbReference>
<sequence length="376" mass="42378">MILWIVKHFLSARIKGKISLFFFRFVFSSLCVSLTLEGQNAQSLCFPIDAISFSSLASSLYPTSNAELDDAQDNAERKLIASHFPFAKTLIKPYLHQCLNAQHITTLLQSLNQSALKEGYITTRFGIGEQDLHSGILEIHVQLGKIGKIEYQHHGTMLFFQKDFGIKQGDILNLKKLEQGIANLARIKSLDTTMQILPAYSEDMSDIVIAIKKKASPFTGQFIFDNGGTLFDNYQSTLLLSYENPLKLADILTFYLLGSIPFQEKSIAKNYSLYSSLSYSIPFRRFLFETNIGYALNALEIPLSNFTVAYTGKSLNTDSKLSYALLANPKHTISLGIGFWCKDGRQFYRRCRASYTKAKSITICTLWTIYSDTQSL</sequence>
<proteinExistence type="predicted"/>
<evidence type="ECO:0000256" key="2">
    <source>
        <dbReference type="ARBA" id="ARBA00022692"/>
    </source>
</evidence>
<dbReference type="Gene3D" id="2.40.160.50">
    <property type="entry name" value="membrane protein fhac: a member of the omp85/tpsb transporter family"/>
    <property type="match status" value="1"/>
</dbReference>
<dbReference type="Pfam" id="PF08479">
    <property type="entry name" value="POTRA_2"/>
    <property type="match status" value="1"/>
</dbReference>
<keyword evidence="1" id="KW-0472">Membrane</keyword>
<evidence type="ECO:0000259" key="5">
    <source>
        <dbReference type="Pfam" id="PF08479"/>
    </source>
</evidence>
<gene>
    <name evidence="7" type="ORF">CQA66_09025</name>
</gene>
<organism evidence="7 8">
    <name type="scientific">Helicobacter aurati</name>
    <dbReference type="NCBI Taxonomy" id="137778"/>
    <lineage>
        <taxon>Bacteria</taxon>
        <taxon>Pseudomonadati</taxon>
        <taxon>Campylobacterota</taxon>
        <taxon>Epsilonproteobacteria</taxon>
        <taxon>Campylobacterales</taxon>
        <taxon>Helicobacteraceae</taxon>
        <taxon>Helicobacter</taxon>
    </lineage>
</organism>
<comment type="caution">
    <text evidence="7">The sequence shown here is derived from an EMBL/GenBank/DDBJ whole genome shotgun (WGS) entry which is preliminary data.</text>
</comment>
<evidence type="ECO:0000313" key="7">
    <source>
        <dbReference type="EMBL" id="RDU69172.1"/>
    </source>
</evidence>
<evidence type="ECO:0000259" key="6">
    <source>
        <dbReference type="Pfam" id="PF17287"/>
    </source>
</evidence>
<evidence type="ECO:0000259" key="4">
    <source>
        <dbReference type="Pfam" id="PF03865"/>
    </source>
</evidence>
<accession>A0A3D8IVC4</accession>
<dbReference type="EMBL" id="NXLW01000035">
    <property type="protein sequence ID" value="RDU69172.1"/>
    <property type="molecule type" value="Genomic_DNA"/>
</dbReference>
<dbReference type="InterPro" id="IPR013686">
    <property type="entry name" value="Polypept-transport_assoc_ShlB"/>
</dbReference>
<evidence type="ECO:0000256" key="1">
    <source>
        <dbReference type="ARBA" id="ARBA00022452"/>
    </source>
</evidence>
<keyword evidence="3" id="KW-0998">Cell outer membrane</keyword>
<dbReference type="AlphaFoldDB" id="A0A3D8IVC4"/>
<dbReference type="RefSeq" id="WP_104763411.1">
    <property type="nucleotide sequence ID" value="NZ_FZPM01000022.1"/>
</dbReference>